<gene>
    <name evidence="2" type="ORF">E2C01_018414</name>
</gene>
<dbReference type="AlphaFoldDB" id="A0A5B7DV35"/>
<proteinExistence type="predicted"/>
<evidence type="ECO:0000256" key="1">
    <source>
        <dbReference type="SAM" id="MobiDB-lite"/>
    </source>
</evidence>
<dbReference type="Proteomes" id="UP000324222">
    <property type="component" value="Unassembled WGS sequence"/>
</dbReference>
<keyword evidence="3" id="KW-1185">Reference proteome</keyword>
<evidence type="ECO:0000313" key="2">
    <source>
        <dbReference type="EMBL" id="MPC25308.1"/>
    </source>
</evidence>
<accession>A0A5B7DV35</accession>
<organism evidence="2 3">
    <name type="scientific">Portunus trituberculatus</name>
    <name type="common">Swimming crab</name>
    <name type="synonym">Neptunus trituberculatus</name>
    <dbReference type="NCBI Taxonomy" id="210409"/>
    <lineage>
        <taxon>Eukaryota</taxon>
        <taxon>Metazoa</taxon>
        <taxon>Ecdysozoa</taxon>
        <taxon>Arthropoda</taxon>
        <taxon>Crustacea</taxon>
        <taxon>Multicrustacea</taxon>
        <taxon>Malacostraca</taxon>
        <taxon>Eumalacostraca</taxon>
        <taxon>Eucarida</taxon>
        <taxon>Decapoda</taxon>
        <taxon>Pleocyemata</taxon>
        <taxon>Brachyura</taxon>
        <taxon>Eubrachyura</taxon>
        <taxon>Portunoidea</taxon>
        <taxon>Portunidae</taxon>
        <taxon>Portuninae</taxon>
        <taxon>Portunus</taxon>
    </lineage>
</organism>
<reference evidence="2 3" key="1">
    <citation type="submission" date="2019-05" db="EMBL/GenBank/DDBJ databases">
        <title>Another draft genome of Portunus trituberculatus and its Hox gene families provides insights of decapod evolution.</title>
        <authorList>
            <person name="Jeong J.-H."/>
            <person name="Song I."/>
            <person name="Kim S."/>
            <person name="Choi T."/>
            <person name="Kim D."/>
            <person name="Ryu S."/>
            <person name="Kim W."/>
        </authorList>
    </citation>
    <scope>NUCLEOTIDE SEQUENCE [LARGE SCALE GENOMIC DNA]</scope>
    <source>
        <tissue evidence="2">Muscle</tissue>
    </source>
</reference>
<comment type="caution">
    <text evidence="2">The sequence shown here is derived from an EMBL/GenBank/DDBJ whole genome shotgun (WGS) entry which is preliminary data.</text>
</comment>
<evidence type="ECO:0000313" key="3">
    <source>
        <dbReference type="Proteomes" id="UP000324222"/>
    </source>
</evidence>
<dbReference type="EMBL" id="VSRR010001444">
    <property type="protein sequence ID" value="MPC25308.1"/>
    <property type="molecule type" value="Genomic_DNA"/>
</dbReference>
<protein>
    <submittedName>
        <fullName evidence="2">Uncharacterized protein</fullName>
    </submittedName>
</protein>
<name>A0A5B7DV35_PORTR</name>
<feature type="region of interest" description="Disordered" evidence="1">
    <location>
        <begin position="33"/>
        <end position="64"/>
    </location>
</feature>
<sequence>MFSSIIHLRVPVSSLNYLLMIIFSDGAACNKQPQSVQSCRPREVGEGSGSGSESASRSDKESAQ</sequence>